<evidence type="ECO:0000256" key="1">
    <source>
        <dbReference type="SAM" id="Phobius"/>
    </source>
</evidence>
<dbReference type="Gramene" id="rna16788">
    <property type="protein sequence ID" value="RHN68434.1"/>
    <property type="gene ID" value="gene16788"/>
</dbReference>
<keyword evidence="1" id="KW-0472">Membrane</keyword>
<feature type="transmembrane region" description="Helical" evidence="1">
    <location>
        <begin position="24"/>
        <end position="46"/>
    </location>
</feature>
<sequence length="60" mass="7007">MITLLKEGLCDEVLGLYIWSYTEMIFQVVFIALLVLLFVTTFQWLYGWFPIIGGTWGLPF</sequence>
<accession>A0A396IVN5</accession>
<dbReference type="Proteomes" id="UP000265566">
    <property type="component" value="Chromosome 3"/>
</dbReference>
<name>A0A396IVN5_MEDTR</name>
<evidence type="ECO:0000313" key="3">
    <source>
        <dbReference type="Proteomes" id="UP000265566"/>
    </source>
</evidence>
<proteinExistence type="predicted"/>
<keyword evidence="1" id="KW-0812">Transmembrane</keyword>
<dbReference type="AlphaFoldDB" id="A0A396IVN5"/>
<reference evidence="3" key="1">
    <citation type="journal article" date="2018" name="Nat. Plants">
        <title>Whole-genome landscape of Medicago truncatula symbiotic genes.</title>
        <authorList>
            <person name="Pecrix Y."/>
            <person name="Staton S.E."/>
            <person name="Sallet E."/>
            <person name="Lelandais-Briere C."/>
            <person name="Moreau S."/>
            <person name="Carrere S."/>
            <person name="Blein T."/>
            <person name="Jardinaud M.F."/>
            <person name="Latrasse D."/>
            <person name="Zouine M."/>
            <person name="Zahm M."/>
            <person name="Kreplak J."/>
            <person name="Mayjonade B."/>
            <person name="Satge C."/>
            <person name="Perez M."/>
            <person name="Cauet S."/>
            <person name="Marande W."/>
            <person name="Chantry-Darmon C."/>
            <person name="Lopez-Roques C."/>
            <person name="Bouchez O."/>
            <person name="Berard A."/>
            <person name="Debelle F."/>
            <person name="Munos S."/>
            <person name="Bendahmane A."/>
            <person name="Berges H."/>
            <person name="Niebel A."/>
            <person name="Buitink J."/>
            <person name="Frugier F."/>
            <person name="Benhamed M."/>
            <person name="Crespi M."/>
            <person name="Gouzy J."/>
            <person name="Gamas P."/>
        </authorList>
    </citation>
    <scope>NUCLEOTIDE SEQUENCE [LARGE SCALE GENOMIC DNA]</scope>
    <source>
        <strain evidence="3">cv. Jemalong A17</strain>
    </source>
</reference>
<evidence type="ECO:0008006" key="4">
    <source>
        <dbReference type="Google" id="ProtNLM"/>
    </source>
</evidence>
<gene>
    <name evidence="2" type="ORF">MtrunA17_Chr3g0113871</name>
</gene>
<comment type="caution">
    <text evidence="2">The sequence shown here is derived from an EMBL/GenBank/DDBJ whole genome shotgun (WGS) entry which is preliminary data.</text>
</comment>
<dbReference type="EMBL" id="PSQE01000003">
    <property type="protein sequence ID" value="RHN68434.1"/>
    <property type="molecule type" value="Genomic_DNA"/>
</dbReference>
<keyword evidence="1" id="KW-1133">Transmembrane helix</keyword>
<protein>
    <recommendedName>
        <fullName evidence="4">Transmembrane protein</fullName>
    </recommendedName>
</protein>
<organism evidence="2 3">
    <name type="scientific">Medicago truncatula</name>
    <name type="common">Barrel medic</name>
    <name type="synonym">Medicago tribuloides</name>
    <dbReference type="NCBI Taxonomy" id="3880"/>
    <lineage>
        <taxon>Eukaryota</taxon>
        <taxon>Viridiplantae</taxon>
        <taxon>Streptophyta</taxon>
        <taxon>Embryophyta</taxon>
        <taxon>Tracheophyta</taxon>
        <taxon>Spermatophyta</taxon>
        <taxon>Magnoliopsida</taxon>
        <taxon>eudicotyledons</taxon>
        <taxon>Gunneridae</taxon>
        <taxon>Pentapetalae</taxon>
        <taxon>rosids</taxon>
        <taxon>fabids</taxon>
        <taxon>Fabales</taxon>
        <taxon>Fabaceae</taxon>
        <taxon>Papilionoideae</taxon>
        <taxon>50 kb inversion clade</taxon>
        <taxon>NPAAA clade</taxon>
        <taxon>Hologalegina</taxon>
        <taxon>IRL clade</taxon>
        <taxon>Trifolieae</taxon>
        <taxon>Medicago</taxon>
    </lineage>
</organism>
<evidence type="ECO:0000313" key="2">
    <source>
        <dbReference type="EMBL" id="RHN68434.1"/>
    </source>
</evidence>